<dbReference type="Proteomes" id="UP001648503">
    <property type="component" value="Unassembled WGS sequence"/>
</dbReference>
<accession>A0ABQ8F2D8</accession>
<evidence type="ECO:0000313" key="3">
    <source>
        <dbReference type="Proteomes" id="UP001648503"/>
    </source>
</evidence>
<feature type="signal peptide" evidence="1">
    <location>
        <begin position="1"/>
        <end position="18"/>
    </location>
</feature>
<protein>
    <submittedName>
        <fullName evidence="2">Uncharacterized protein</fullName>
    </submittedName>
</protein>
<sequence length="289" mass="32490">MQFFYLFSFVVAASYAAALPQPAGLSEKYSNSADTTLASSLEARSYQPESNSQKGSATLTSLWQQDVFRGSSPPLPPLLTREDIQKIVNNVFKESDFSSANIASTIDKFGNGVYHLFDNGERARKKIGEFAGEALERYLSRFVYVIIALGEWMKREQSTIFDTIKSALGDEQYYKIIKDFVNLSAGLTAGSARKEDNASKIILDIIERTDNDVFDDAREIGILFKEAFDNRITLFKMLKFLLKDAEVSKTLHENMSAMITSLGNFLADQKKTHDAIMKELKPPPFEWLP</sequence>
<organism evidence="2 3">
    <name type="scientific">Batrachochytrium salamandrivorans</name>
    <dbReference type="NCBI Taxonomy" id="1357716"/>
    <lineage>
        <taxon>Eukaryota</taxon>
        <taxon>Fungi</taxon>
        <taxon>Fungi incertae sedis</taxon>
        <taxon>Chytridiomycota</taxon>
        <taxon>Chytridiomycota incertae sedis</taxon>
        <taxon>Chytridiomycetes</taxon>
        <taxon>Rhizophydiales</taxon>
        <taxon>Rhizophydiales incertae sedis</taxon>
        <taxon>Batrachochytrium</taxon>
    </lineage>
</organism>
<dbReference type="EMBL" id="JAFCIX010000418">
    <property type="protein sequence ID" value="KAH6590944.1"/>
    <property type="molecule type" value="Genomic_DNA"/>
</dbReference>
<evidence type="ECO:0000313" key="2">
    <source>
        <dbReference type="EMBL" id="KAH6590944.1"/>
    </source>
</evidence>
<evidence type="ECO:0000256" key="1">
    <source>
        <dbReference type="SAM" id="SignalP"/>
    </source>
</evidence>
<comment type="caution">
    <text evidence="2">The sequence shown here is derived from an EMBL/GenBank/DDBJ whole genome shotgun (WGS) entry which is preliminary data.</text>
</comment>
<keyword evidence="3" id="KW-1185">Reference proteome</keyword>
<name>A0ABQ8F2D8_9FUNG</name>
<gene>
    <name evidence="2" type="ORF">BASA50_008944</name>
</gene>
<proteinExistence type="predicted"/>
<feature type="chain" id="PRO_5046103423" evidence="1">
    <location>
        <begin position="19"/>
        <end position="289"/>
    </location>
</feature>
<keyword evidence="1" id="KW-0732">Signal</keyword>
<reference evidence="2 3" key="1">
    <citation type="submission" date="2021-02" db="EMBL/GenBank/DDBJ databases">
        <title>Variation within the Batrachochytrium salamandrivorans European outbreak.</title>
        <authorList>
            <person name="Kelly M."/>
            <person name="Pasmans F."/>
            <person name="Shea T.P."/>
            <person name="Munoz J.F."/>
            <person name="Carranza S."/>
            <person name="Cuomo C.A."/>
            <person name="Martel A."/>
        </authorList>
    </citation>
    <scope>NUCLEOTIDE SEQUENCE [LARGE SCALE GENOMIC DNA]</scope>
    <source>
        <strain evidence="2 3">AMFP18/2</strain>
    </source>
</reference>